<dbReference type="RefSeq" id="XP_056040009.1">
    <property type="nucleotide sequence ID" value="XM_056190259.1"/>
</dbReference>
<organism evidence="2 3">
    <name type="scientific">Lipomyces tetrasporus</name>
    <dbReference type="NCBI Taxonomy" id="54092"/>
    <lineage>
        <taxon>Eukaryota</taxon>
        <taxon>Fungi</taxon>
        <taxon>Dikarya</taxon>
        <taxon>Ascomycota</taxon>
        <taxon>Saccharomycotina</taxon>
        <taxon>Lipomycetes</taxon>
        <taxon>Lipomycetales</taxon>
        <taxon>Lipomycetaceae</taxon>
        <taxon>Lipomyces</taxon>
    </lineage>
</organism>
<evidence type="ECO:0000313" key="2">
    <source>
        <dbReference type="EMBL" id="KAJ8096559.1"/>
    </source>
</evidence>
<keyword evidence="3" id="KW-1185">Reference proteome</keyword>
<sequence length="672" mass="76364">MVGVPGGSRGCANCKKRKIKKQRLGRSAGAPDRDPVGTRLRNLLTTDDERRINGDEVEIRSRTLPSLLFEQPIQKQLRAFNSTSIPRELVLFPEYDLYNYCIKIFLDNFSMGSYPHRFGDQIDRTWVEVIPQFVMSSVPSSTTFTSRALVISHCGASYQDPDIALLASNWYVQALRHQKELVNIVTSDRGCTSRKRHYSNPAPDNNGAAEQDSILPSSQPVSTSNTRPSSPYQDLIRWAHSDTASVPKPSKDSILLPENSSMPLDLPVLTPGRNVSSMRGNFMSHEDDSITAGMLLCIYEVLNCSSDSPWISLLSGANELMRMRGPEPFRTGFNRIIFQNIRGLMAVQAMVTRKRTFLNDTEWKTVPWQYSSSEKPIQQFLLDLILEVPEHQDIINRFLKGSAAANDEVGPEEPGPMNQTSLLRKNCCTREMWAELRGTHKKLVDLDARFEKWFEEYSEGARDYARKHLHIPPTVEYDPLTGAPIIPTSRCPATMSDQEYTATHFFRPSVKYATLHDAQVVMMYLASRMVIAYLQELTFSFAYLDFEDSLGPKPGKRHPEASAYLEYKTSYMHDLARAICRTGSYMLSSASNIAILNMIFPFRIAHSVMQDPLERGWIWNELRRMHDMGIRLSLADLNGESKVKVCHRCGEHVRPLQQWYDVVDIHLDITPP</sequence>
<name>A0AAD7QJW8_9ASCO</name>
<proteinExistence type="predicted"/>
<dbReference type="GeneID" id="80885425"/>
<feature type="compositionally biased region" description="Polar residues" evidence="1">
    <location>
        <begin position="214"/>
        <end position="232"/>
    </location>
</feature>
<reference evidence="2" key="1">
    <citation type="submission" date="2023-03" db="EMBL/GenBank/DDBJ databases">
        <title>Near-Complete genome sequence of Lipomyces tetrasporous NRRL Y-64009, an oleaginous yeast capable of growing on lignocellulosic hydrolysates.</title>
        <authorList>
            <consortium name="Lawrence Berkeley National Laboratory"/>
            <person name="Jagtap S.S."/>
            <person name="Liu J.-J."/>
            <person name="Walukiewicz H.E."/>
            <person name="Pangilinan J."/>
            <person name="Lipzen A."/>
            <person name="Ahrendt S."/>
            <person name="Koriabine M."/>
            <person name="Cobaugh K."/>
            <person name="Salamov A."/>
            <person name="Yoshinaga Y."/>
            <person name="Ng V."/>
            <person name="Daum C."/>
            <person name="Grigoriev I.V."/>
            <person name="Slininger P.J."/>
            <person name="Dien B.S."/>
            <person name="Jin Y.-S."/>
            <person name="Rao C.V."/>
        </authorList>
    </citation>
    <scope>NUCLEOTIDE SEQUENCE</scope>
    <source>
        <strain evidence="2">NRRL Y-64009</strain>
    </source>
</reference>
<comment type="caution">
    <text evidence="2">The sequence shown here is derived from an EMBL/GenBank/DDBJ whole genome shotgun (WGS) entry which is preliminary data.</text>
</comment>
<dbReference type="AlphaFoldDB" id="A0AAD7QJW8"/>
<gene>
    <name evidence="2" type="ORF">POJ06DRAFT_287352</name>
</gene>
<protein>
    <submittedName>
        <fullName evidence="2">Uncharacterized protein</fullName>
    </submittedName>
</protein>
<evidence type="ECO:0000313" key="3">
    <source>
        <dbReference type="Proteomes" id="UP001217417"/>
    </source>
</evidence>
<accession>A0AAD7QJW8</accession>
<dbReference type="Proteomes" id="UP001217417">
    <property type="component" value="Unassembled WGS sequence"/>
</dbReference>
<evidence type="ECO:0000256" key="1">
    <source>
        <dbReference type="SAM" id="MobiDB-lite"/>
    </source>
</evidence>
<dbReference type="EMBL" id="JARPMG010000014">
    <property type="protein sequence ID" value="KAJ8096559.1"/>
    <property type="molecule type" value="Genomic_DNA"/>
</dbReference>
<dbReference type="InterPro" id="IPR053178">
    <property type="entry name" value="Osmoadaptation_assoc"/>
</dbReference>
<dbReference type="PANTHER" id="PTHR38111">
    <property type="entry name" value="ZN(2)-C6 FUNGAL-TYPE DOMAIN-CONTAINING PROTEIN-RELATED"/>
    <property type="match status" value="1"/>
</dbReference>
<feature type="region of interest" description="Disordered" evidence="1">
    <location>
        <begin position="191"/>
        <end position="232"/>
    </location>
</feature>